<proteinExistence type="inferred from homology"/>
<dbReference type="Proteomes" id="UP001141806">
    <property type="component" value="Unassembled WGS sequence"/>
</dbReference>
<evidence type="ECO:0000256" key="1">
    <source>
        <dbReference type="ARBA" id="ARBA00023002"/>
    </source>
</evidence>
<dbReference type="InterPro" id="IPR044560">
    <property type="entry name" value="MOase"/>
</dbReference>
<name>A0A9Q0KP76_9MAGN</name>
<dbReference type="PANTHER" id="PTHR45934">
    <property type="entry name" value="FAD/NAD(P)-BINDING OXIDOREDUCTASE FAMILY PROTEIN"/>
    <property type="match status" value="1"/>
</dbReference>
<organism evidence="5 6">
    <name type="scientific">Protea cynaroides</name>
    <dbReference type="NCBI Taxonomy" id="273540"/>
    <lineage>
        <taxon>Eukaryota</taxon>
        <taxon>Viridiplantae</taxon>
        <taxon>Streptophyta</taxon>
        <taxon>Embryophyta</taxon>
        <taxon>Tracheophyta</taxon>
        <taxon>Spermatophyta</taxon>
        <taxon>Magnoliopsida</taxon>
        <taxon>Proteales</taxon>
        <taxon>Proteaceae</taxon>
        <taxon>Protea</taxon>
    </lineage>
</organism>
<feature type="domain" description="FAD-binding" evidence="4">
    <location>
        <begin position="6"/>
        <end position="324"/>
    </location>
</feature>
<dbReference type="EMBL" id="JAMYWD010000004">
    <property type="protein sequence ID" value="KAJ4974298.1"/>
    <property type="molecule type" value="Genomic_DNA"/>
</dbReference>
<dbReference type="InterPro" id="IPR002938">
    <property type="entry name" value="FAD-bd"/>
</dbReference>
<evidence type="ECO:0000313" key="6">
    <source>
        <dbReference type="Proteomes" id="UP001141806"/>
    </source>
</evidence>
<dbReference type="OrthoDB" id="1878542at2759"/>
<dbReference type="GO" id="GO:0004497">
    <property type="term" value="F:monooxygenase activity"/>
    <property type="evidence" value="ECO:0007669"/>
    <property type="project" value="UniProtKB-KW"/>
</dbReference>
<dbReference type="AlphaFoldDB" id="A0A9Q0KP76"/>
<dbReference type="Pfam" id="PF01494">
    <property type="entry name" value="FAD_binding_3"/>
    <property type="match status" value="1"/>
</dbReference>
<dbReference type="InterPro" id="IPR036188">
    <property type="entry name" value="FAD/NAD-bd_sf"/>
</dbReference>
<comment type="similarity">
    <text evidence="3">Belongs to the 3-hydroxybenzoate 6-hydroxylase family.</text>
</comment>
<dbReference type="GO" id="GO:0071949">
    <property type="term" value="F:FAD binding"/>
    <property type="evidence" value="ECO:0007669"/>
    <property type="project" value="InterPro"/>
</dbReference>
<evidence type="ECO:0000313" key="5">
    <source>
        <dbReference type="EMBL" id="KAJ4974298.1"/>
    </source>
</evidence>
<dbReference type="PRINTS" id="PR00420">
    <property type="entry name" value="RNGMNOXGNASE"/>
</dbReference>
<accession>A0A9Q0KP76</accession>
<dbReference type="Gene3D" id="3.50.50.60">
    <property type="entry name" value="FAD/NAD(P)-binding domain"/>
    <property type="match status" value="1"/>
</dbReference>
<reference evidence="5" key="1">
    <citation type="journal article" date="2023" name="Plant J.">
        <title>The genome of the king protea, Protea cynaroides.</title>
        <authorList>
            <person name="Chang J."/>
            <person name="Duong T.A."/>
            <person name="Schoeman C."/>
            <person name="Ma X."/>
            <person name="Roodt D."/>
            <person name="Barker N."/>
            <person name="Li Z."/>
            <person name="Van de Peer Y."/>
            <person name="Mizrachi E."/>
        </authorList>
    </citation>
    <scope>NUCLEOTIDE SEQUENCE</scope>
    <source>
        <tissue evidence="5">Young leaves</tissue>
    </source>
</reference>
<protein>
    <recommendedName>
        <fullName evidence="4">FAD-binding domain-containing protein</fullName>
    </recommendedName>
</protein>
<dbReference type="PANTHER" id="PTHR45934:SF1">
    <property type="entry name" value="OS04G0423100 PROTEIN"/>
    <property type="match status" value="1"/>
</dbReference>
<evidence type="ECO:0000256" key="2">
    <source>
        <dbReference type="ARBA" id="ARBA00023033"/>
    </source>
</evidence>
<comment type="caution">
    <text evidence="5">The sequence shown here is derived from an EMBL/GenBank/DDBJ whole genome shotgun (WGS) entry which is preliminary data.</text>
</comment>
<keyword evidence="6" id="KW-1185">Reference proteome</keyword>
<gene>
    <name evidence="5" type="ORF">NE237_007472</name>
</gene>
<evidence type="ECO:0000259" key="4">
    <source>
        <dbReference type="Pfam" id="PF01494"/>
    </source>
</evidence>
<dbReference type="SUPFAM" id="SSF51905">
    <property type="entry name" value="FAD/NAD(P)-binding domain"/>
    <property type="match status" value="1"/>
</dbReference>
<evidence type="ECO:0000256" key="3">
    <source>
        <dbReference type="ARBA" id="ARBA00024018"/>
    </source>
</evidence>
<keyword evidence="2" id="KW-0503">Monooxygenase</keyword>
<sequence>MEMIEEVVIVGAGIAGLATAVALKRVGVPVLVLERWPELRITGAALALYSNAWFALEALGVAHKLLPFYVPTQKGRITNVVNGTVKEVSYSGIEGRNGPIVVHRRKLLESLAEELSPGTIRYCSKLMSIQSHRTPEGSYIAILKLEDNTIIKAKVLIGCDGVHSVVAQWLGLMSPVPSGRSGVRGLSVFPQGHGFSQSLHQFVKPGLRGGFVPINDKDLYWFLFYNSEFIGNEIPGDPMMIQKEVMENLAKDFPPKYLEVVKHSDLPALTCAALVLRCPWDLLWKNLSRGNITMAGDAMHPMTPDLGQGGCSALEDAVVLGRHIGNSFLQNGGIVPEKVAGALKEYIGERKWRVSGLITKSYLSGWAQQGGSGWLMKIIRDIIFFKLLYKIVFDSIYYDCGKLPTISSPNGSKKLCKTD</sequence>
<keyword evidence="1" id="KW-0560">Oxidoreductase</keyword>